<reference evidence="3 4" key="1">
    <citation type="submission" date="2020-08" db="EMBL/GenBank/DDBJ databases">
        <title>Genomic Encyclopedia of Type Strains, Phase III (KMG-III): the genomes of soil and plant-associated and newly described type strains.</title>
        <authorList>
            <person name="Whitman W."/>
        </authorList>
    </citation>
    <scope>NUCLEOTIDE SEQUENCE [LARGE SCALE GENOMIC DNA]</scope>
    <source>
        <strain evidence="3 4">CECT 8799</strain>
    </source>
</reference>
<feature type="transmembrane region" description="Helical" evidence="1">
    <location>
        <begin position="46"/>
        <end position="70"/>
    </location>
</feature>
<keyword evidence="1" id="KW-1133">Transmembrane helix</keyword>
<dbReference type="AlphaFoldDB" id="A0A7W4WDT1"/>
<dbReference type="InterPro" id="IPR016923">
    <property type="entry name" value="UCP029509"/>
</dbReference>
<feature type="transmembrane region" description="Helical" evidence="1">
    <location>
        <begin position="108"/>
        <end position="133"/>
    </location>
</feature>
<feature type="transmembrane region" description="Helical" evidence="1">
    <location>
        <begin position="82"/>
        <end position="102"/>
    </location>
</feature>
<dbReference type="PIRSF" id="PIRSF029509">
    <property type="entry name" value="UCP029509"/>
    <property type="match status" value="1"/>
</dbReference>
<feature type="domain" description="DUF2231" evidence="2">
    <location>
        <begin position="14"/>
        <end position="132"/>
    </location>
</feature>
<accession>A0A7W4WDT1</accession>
<evidence type="ECO:0000313" key="3">
    <source>
        <dbReference type="EMBL" id="MBB3061701.1"/>
    </source>
</evidence>
<dbReference type="EMBL" id="JACHWZ010000011">
    <property type="protein sequence ID" value="MBB3061701.1"/>
    <property type="molecule type" value="Genomic_DNA"/>
</dbReference>
<keyword evidence="4" id="KW-1185">Reference proteome</keyword>
<comment type="caution">
    <text evidence="3">The sequence shown here is derived from an EMBL/GenBank/DDBJ whole genome shotgun (WGS) entry which is preliminary data.</text>
</comment>
<evidence type="ECO:0000256" key="1">
    <source>
        <dbReference type="SAM" id="Phobius"/>
    </source>
</evidence>
<dbReference type="Pfam" id="PF09990">
    <property type="entry name" value="DUF2231"/>
    <property type="match status" value="1"/>
</dbReference>
<proteinExistence type="predicted"/>
<evidence type="ECO:0000313" key="4">
    <source>
        <dbReference type="Proteomes" id="UP000535937"/>
    </source>
</evidence>
<dbReference type="InterPro" id="IPR019251">
    <property type="entry name" value="DUF2231_TM"/>
</dbReference>
<keyword evidence="1" id="KW-0472">Membrane</keyword>
<name>A0A7W4WDT1_9GAMM</name>
<sequence length="142" mass="15532">MAVTVDRRYQRELHPLHAFLLAGMVPLFLGAMLSDIAYAFSYQIQWINFASWLIAGGLVFGACALVWAVIDLFRADRLERFPLVYALLLLATWILGFINALVHAKDAWAIMPAGLALSVIVVVLAGAATWAGFSGIRARGDV</sequence>
<keyword evidence="1" id="KW-0812">Transmembrane</keyword>
<dbReference type="RefSeq" id="WP_183460361.1">
    <property type="nucleotide sequence ID" value="NZ_JACHWZ010000011.1"/>
</dbReference>
<organism evidence="3 4">
    <name type="scientific">Microbulbifer rhizosphaerae</name>
    <dbReference type="NCBI Taxonomy" id="1562603"/>
    <lineage>
        <taxon>Bacteria</taxon>
        <taxon>Pseudomonadati</taxon>
        <taxon>Pseudomonadota</taxon>
        <taxon>Gammaproteobacteria</taxon>
        <taxon>Cellvibrionales</taxon>
        <taxon>Microbulbiferaceae</taxon>
        <taxon>Microbulbifer</taxon>
    </lineage>
</organism>
<feature type="transmembrane region" description="Helical" evidence="1">
    <location>
        <begin position="16"/>
        <end position="40"/>
    </location>
</feature>
<gene>
    <name evidence="3" type="ORF">FHS09_002541</name>
</gene>
<evidence type="ECO:0000259" key="2">
    <source>
        <dbReference type="Pfam" id="PF09990"/>
    </source>
</evidence>
<dbReference type="Proteomes" id="UP000535937">
    <property type="component" value="Unassembled WGS sequence"/>
</dbReference>
<protein>
    <submittedName>
        <fullName evidence="3">Putative membrane protein</fullName>
    </submittedName>
</protein>